<dbReference type="AlphaFoldDB" id="A0A0S7YDP3"/>
<evidence type="ECO:0008006" key="4">
    <source>
        <dbReference type="Google" id="ProtNLM"/>
    </source>
</evidence>
<feature type="transmembrane region" description="Helical" evidence="1">
    <location>
        <begin position="101"/>
        <end position="120"/>
    </location>
</feature>
<dbReference type="Proteomes" id="UP000051012">
    <property type="component" value="Unassembled WGS sequence"/>
</dbReference>
<feature type="transmembrane region" description="Helical" evidence="1">
    <location>
        <begin position="76"/>
        <end position="95"/>
    </location>
</feature>
<keyword evidence="1" id="KW-0812">Transmembrane</keyword>
<reference evidence="2 3" key="1">
    <citation type="journal article" date="2015" name="Microbiome">
        <title>Genomic resolution of linkages in carbon, nitrogen, and sulfur cycling among widespread estuary sediment bacteria.</title>
        <authorList>
            <person name="Baker B.J."/>
            <person name="Lazar C.S."/>
            <person name="Teske A.P."/>
            <person name="Dick G.J."/>
        </authorList>
    </citation>
    <scope>NUCLEOTIDE SEQUENCE [LARGE SCALE GENOMIC DNA]</scope>
    <source>
        <strain evidence="2">DG_78</strain>
    </source>
</reference>
<keyword evidence="1" id="KW-1133">Transmembrane helix</keyword>
<evidence type="ECO:0000256" key="1">
    <source>
        <dbReference type="SAM" id="Phobius"/>
    </source>
</evidence>
<accession>A0A0S7YDP3</accession>
<gene>
    <name evidence="2" type="ORF">AMJ52_05120</name>
</gene>
<feature type="transmembrane region" description="Helical" evidence="1">
    <location>
        <begin position="132"/>
        <end position="150"/>
    </location>
</feature>
<sequence length="159" mass="17633">MRHSYKVGFSFGLISGIVTTLGMIVGLHSSTHSKIFVLGGILVIAIADALSDAMGIHFSEESENKHSFKEIWESTVATFLSKFIFALTFVIPILLFELSTAIILCITWGVTLTMIFSIYLAKSQNKKIIQTVVEHLVLIIVVVIITHFVGDWVATLRTY</sequence>
<comment type="caution">
    <text evidence="2">The sequence shown here is derived from an EMBL/GenBank/DDBJ whole genome shotgun (WGS) entry which is preliminary data.</text>
</comment>
<keyword evidence="1" id="KW-0472">Membrane</keyword>
<evidence type="ECO:0000313" key="2">
    <source>
        <dbReference type="EMBL" id="KPJ72816.1"/>
    </source>
</evidence>
<proteinExistence type="predicted"/>
<protein>
    <recommendedName>
        <fullName evidence="4">VIT family protein</fullName>
    </recommendedName>
</protein>
<feature type="transmembrane region" description="Helical" evidence="1">
    <location>
        <begin position="7"/>
        <end position="29"/>
    </location>
</feature>
<name>A0A0S7YDP3_UNCT6</name>
<evidence type="ECO:0000313" key="3">
    <source>
        <dbReference type="Proteomes" id="UP000051012"/>
    </source>
</evidence>
<feature type="transmembrane region" description="Helical" evidence="1">
    <location>
        <begin position="35"/>
        <end position="55"/>
    </location>
</feature>
<dbReference type="EMBL" id="LJNI01000054">
    <property type="protein sequence ID" value="KPJ72816.1"/>
    <property type="molecule type" value="Genomic_DNA"/>
</dbReference>
<organism evidence="2 3">
    <name type="scientific">candidate division TA06 bacterium DG_78</name>
    <dbReference type="NCBI Taxonomy" id="1703772"/>
    <lineage>
        <taxon>Bacteria</taxon>
        <taxon>Bacteria division TA06</taxon>
    </lineage>
</organism>